<protein>
    <submittedName>
        <fullName evidence="1">Uncharacterized protein</fullName>
    </submittedName>
</protein>
<reference evidence="1 2" key="1">
    <citation type="journal article" date="2014" name="Curr. Biol.">
        <title>The genome of the clonal raider ant Cerapachys biroi.</title>
        <authorList>
            <person name="Oxley P.R."/>
            <person name="Ji L."/>
            <person name="Fetter-Pruneda I."/>
            <person name="McKenzie S.K."/>
            <person name="Li C."/>
            <person name="Hu H."/>
            <person name="Zhang G."/>
            <person name="Kronauer D.J."/>
        </authorList>
    </citation>
    <scope>NUCLEOTIDE SEQUENCE [LARGE SCALE GENOMIC DNA]</scope>
</reference>
<keyword evidence="2" id="KW-1185">Reference proteome</keyword>
<accession>A0A026WNG7</accession>
<proteinExistence type="predicted"/>
<dbReference type="Proteomes" id="UP000053097">
    <property type="component" value="Unassembled WGS sequence"/>
</dbReference>
<sequence length="149" mass="16521">MIELAIRYFEVHPIVASADCETRMQIPAWISLGSSSCAKNIFNLVRRRDRCSHLLSPRNFVLLFMKRGIADELGPQDTGGNRRRGWKMITLRLETVLVGDVAYTNGLAVRVGIAERSLNANSVFSRGDFSELALFLRLNAISGLVAVAV</sequence>
<organism evidence="1 2">
    <name type="scientific">Ooceraea biroi</name>
    <name type="common">Clonal raider ant</name>
    <name type="synonym">Cerapachys biroi</name>
    <dbReference type="NCBI Taxonomy" id="2015173"/>
    <lineage>
        <taxon>Eukaryota</taxon>
        <taxon>Metazoa</taxon>
        <taxon>Ecdysozoa</taxon>
        <taxon>Arthropoda</taxon>
        <taxon>Hexapoda</taxon>
        <taxon>Insecta</taxon>
        <taxon>Pterygota</taxon>
        <taxon>Neoptera</taxon>
        <taxon>Endopterygota</taxon>
        <taxon>Hymenoptera</taxon>
        <taxon>Apocrita</taxon>
        <taxon>Aculeata</taxon>
        <taxon>Formicoidea</taxon>
        <taxon>Formicidae</taxon>
        <taxon>Dorylinae</taxon>
        <taxon>Ooceraea</taxon>
    </lineage>
</organism>
<gene>
    <name evidence="1" type="ORF">X777_02115</name>
</gene>
<evidence type="ECO:0000313" key="2">
    <source>
        <dbReference type="Proteomes" id="UP000053097"/>
    </source>
</evidence>
<name>A0A026WNG7_OOCBI</name>
<dbReference type="EMBL" id="KK107144">
    <property type="protein sequence ID" value="EZA57575.1"/>
    <property type="molecule type" value="Genomic_DNA"/>
</dbReference>
<dbReference type="AlphaFoldDB" id="A0A026WNG7"/>
<evidence type="ECO:0000313" key="1">
    <source>
        <dbReference type="EMBL" id="EZA57575.1"/>
    </source>
</evidence>